<comment type="caution">
    <text evidence="4">The sequence shown here is derived from an EMBL/GenBank/DDBJ whole genome shotgun (WGS) entry which is preliminary data.</text>
</comment>
<evidence type="ECO:0000313" key="4">
    <source>
        <dbReference type="EMBL" id="MCP9290078.1"/>
    </source>
</evidence>
<dbReference type="InterPro" id="IPR008964">
    <property type="entry name" value="Invasin/intimin_cell_adhesion"/>
</dbReference>
<accession>A0A9X2L0G3</accession>
<dbReference type="Pfam" id="PF13385">
    <property type="entry name" value="Laminin_G_3"/>
    <property type="match status" value="1"/>
</dbReference>
<proteinExistence type="inferred from homology"/>
<dbReference type="SUPFAM" id="SSF49899">
    <property type="entry name" value="Concanavalin A-like lectins/glucanases"/>
    <property type="match status" value="3"/>
</dbReference>
<dbReference type="PROSITE" id="PS51127">
    <property type="entry name" value="BIG1"/>
    <property type="match status" value="1"/>
</dbReference>
<evidence type="ECO:0000256" key="1">
    <source>
        <dbReference type="ARBA" id="ARBA00010116"/>
    </source>
</evidence>
<organism evidence="4 5">
    <name type="scientific">Gracilimonas sediminicola</name>
    <dbReference type="NCBI Taxonomy" id="2952158"/>
    <lineage>
        <taxon>Bacteria</taxon>
        <taxon>Pseudomonadati</taxon>
        <taxon>Balneolota</taxon>
        <taxon>Balneolia</taxon>
        <taxon>Balneolales</taxon>
        <taxon>Balneolaceae</taxon>
        <taxon>Gracilimonas</taxon>
    </lineage>
</organism>
<evidence type="ECO:0000256" key="2">
    <source>
        <dbReference type="SAM" id="MobiDB-lite"/>
    </source>
</evidence>
<dbReference type="PANTHER" id="PTHR14139">
    <property type="entry name" value="CALSYNTENIN"/>
    <property type="match status" value="1"/>
</dbReference>
<dbReference type="InterPro" id="IPR013320">
    <property type="entry name" value="ConA-like_dom_sf"/>
</dbReference>
<dbReference type="Pfam" id="PF10102">
    <property type="entry name" value="DUF2341"/>
    <property type="match status" value="1"/>
</dbReference>
<dbReference type="NCBIfam" id="TIGR04183">
    <property type="entry name" value="Por_Secre_tail"/>
    <property type="match status" value="1"/>
</dbReference>
<dbReference type="Proteomes" id="UP001139125">
    <property type="component" value="Unassembled WGS sequence"/>
</dbReference>
<protein>
    <submittedName>
        <fullName evidence="4">DUF2341 domain-containing protein</fullName>
    </submittedName>
</protein>
<dbReference type="InterPro" id="IPR026444">
    <property type="entry name" value="Secre_tail"/>
</dbReference>
<dbReference type="Gene3D" id="2.60.120.200">
    <property type="match status" value="3"/>
</dbReference>
<dbReference type="EMBL" id="JANDBC010000001">
    <property type="protein sequence ID" value="MCP9290078.1"/>
    <property type="molecule type" value="Genomic_DNA"/>
</dbReference>
<dbReference type="Pfam" id="PF18962">
    <property type="entry name" value="Por_Secre_tail"/>
    <property type="match status" value="1"/>
</dbReference>
<gene>
    <name evidence="4" type="ORF">NM125_00630</name>
</gene>
<dbReference type="Gene3D" id="2.60.40.4070">
    <property type="match status" value="1"/>
</dbReference>
<feature type="domain" description="Big-1" evidence="3">
    <location>
        <begin position="1751"/>
        <end position="1843"/>
    </location>
</feature>
<dbReference type="InterPro" id="IPR003344">
    <property type="entry name" value="Big_1_dom"/>
</dbReference>
<feature type="region of interest" description="Disordered" evidence="2">
    <location>
        <begin position="443"/>
        <end position="464"/>
    </location>
</feature>
<dbReference type="Gene3D" id="2.60.40.10">
    <property type="entry name" value="Immunoglobulins"/>
    <property type="match status" value="1"/>
</dbReference>
<name>A0A9X2L0G3_9BACT</name>
<comment type="similarity">
    <text evidence="1">Belongs to the intimin/invasin family.</text>
</comment>
<dbReference type="PANTHER" id="PTHR14139:SF2">
    <property type="entry name" value="CALSYNTENIN-1"/>
    <property type="match status" value="1"/>
</dbReference>
<sequence>MKIIHSTHIGLLTLLIALISVESLSAQVPGYTHRKKFAVNNGQVSGSTNLTDFPVLISLTDNDLRTTGNGGDVENVNGYDIVFTSSDGSTVLDHELESYNATTGEILFWVRFPTLNATSDTEFYIYYGNSSQTTDQSVNTTWNSGYQMVLHLDSDLSDATSNGNDGTTSGTSVVNGIIGDGRDFNDGSANDIITIAHDPSIEITDDITISFWMNGDNLNSVGPDLVTKGAYNSSYAVYYFNNITVNDDGTAFDGSAMNDGQDYYVTFTNSTTNGRTIYIDGAQDVTNGTAFNFTPNGDNLTLSSSGFQFDGMMDEVRISNVARSADWISTEYNNQNAPGSFISEIPDPPTLADIESSPQNFFAGGSPVFVTSAITVDHPYTSNLSSAEIEITGNYNASEDVLDFTDQNGITGSWNSGTGILSLSGSATLAQYQAALRDVTYENTNGSTPDQSTRTISFTVNDGSNDSNTQTRDINIITTLSDLSTDLANPVFHYDAQDVNGDLVANQPGDGTSVATWGDRSDNAVGSGTDISATNGTAAQQPIFDSNYFGERGGILWDGTDDNLDPPNDALLNTGTYDEKSFAIVFRTGASVAGLQMLYEQGGGTRGYQLSIKDGNAYAFVWNNAEWGVGNQYKSINLGAVQPNESYIIVASHDATAGALIDRTWSARINDNSAITQNNVDVQQTHGGGAIIGEENGTRDPVTTGNNPAGTNNFTGYIGEFVSWNTALNGGQMASVYDFLCDKWCNEPPVLAAIEGTDLDYTEGDAPTSITSTLTVSDSDNTVLDSARVIISSNFAPSEDVLDFTPTGSITGSFNATTGVLLLTGQDSPANYQTALRSVTYENTNSVSPSTALRTVDFEVYDWDDVSNTSSRNVNVISVNSTPSLSGISGPTLTYTEGTGAVSGGAAYNATIADNDDINMESATVAITNNYTLGEDELGFTPQFGITGSWNSTTGILTLTGTASLADYQTALENVTYENLSADPVEITRTFSFTVNDGDANSNTETRDLDIIAVNSAPILSGIETSDLNYDNAPIEITSTLLVSDPDNTQLDSAFVIITDNFKVAEDSLLFSGIFGITGDFDDQTGRLKLTGTNSLSDYQTALRTVEYKNFATIPTGPEREVSFVAHDGALASDTVARIIEVNAVEAISGLEVWLRADAGVVTSGSEVVTWEDQSGNSNDFVGTADAGTRPIFVSSSTPLNNQPAINFAGDGDFFEDSDGENYINGSTEFTIFMVYKSDQTNTDRGLFNAQVPNNADEYLTFRYDASGANNGGAFTNVVKTGILANDPDNQLESFSDIQATAGQIFSFQWQSGNTYDIFIDGILNNPSAAGPPPTGTLANATTAIVGKGAKDDPNSANQSWDGEIAEFIYYDRLLTQAERENVEDYLSDKYSLSIRKITAAENGEDISADDANSTYTSLTGPIIKEGFAGELSAGGTFVLDAPTGFEWNTGATPSVSTSAVYGGTTTLAVSFTSITSTQVTFTVNTASTSNPGEIDISGLQIRPTTGLLPNSGNITNSGTTGLGGGTNYGSLSMVAGALDSLVITQQPSSTNVNTAISPAVRVQLTDQFGNNVKQSGVSVDMALTSGTGTLSGTTTQLTNSLGIADFSDLEIDDVGTKQITASSSGLDDAVSSNFNIVNAGVLTGFKVERVPSGNISPKVAGQNFNIKITAIDGSGTTVTTFSGTTVVTSSCDMGTGQGTTPAFSSGVLSSLTVSITSVGNCTITATNSAGSETGVSNSFAVSAGAPNETETTISATPTVILNDGASTSTITVQAKDAYGNNVTTGGATVVLSTDEGSIGGVTDNSNGTYTATLTSSTSTVVATVTGTLNGNTISDDAQVEFASFSHIWESQLGSVAAASNYYDPDNWNVNSVPNASSVVLIPASPAVGNEFPVVNITDTEIAALSIEASAELNVSGGVNFIVSGDVTGSGDMLGSNNDSLTIGGDLNLPTFTLGNVIFNGSSDQTIESPHTFVNVEIDNPGTVEITDNFTVTGTLTLTDGELLIPSGKNLIANTQSYGSGELRFQRKISGVRGWRMLASPVSSTIGDFLDGTLTQGYTGATYSTGSNPGDTLQPNVLWYLEDYDINEEGLPATDNDRLRAPSNITNSLVSGRGYWVYFFGNIAADPLYNDPLPDTLDVAGQEFGLAATEVDFGVTYTPEADSGWNFVGNPFGAAINWNNVSNWTKTNIESTIYIWDPAANSGNGEFLTWNGSTGSLGSGIIPAFQGFWVKANAPAPVLKVKKAAKTTGGNFLRKEVSPARQEFEGAPPVLELKAEGNGLAKVTHVMLSQNGTTGKDPQDALRLLPFSDSHIEFYSTLDDGTELVINNRSANFIHRQNIPLHFEAYMGGQVAAGSYSLSWPGLRNVPEEWMVILIDYEAGQEINLREQENYVFSYNSKKKLKQAQPTNGSPSLNKNKSSSRFLLRITTEEIEANIPEEVYLYQNYPNPFNPTTTIPFGLTEETEVTLEVFDILGRKVQTLVSEKLPAGTYNIPFRAGSLASGIYLYRVITNQKVMTNKMVLIK</sequence>
<dbReference type="InterPro" id="IPR013783">
    <property type="entry name" value="Ig-like_fold"/>
</dbReference>
<dbReference type="SMART" id="SM00634">
    <property type="entry name" value="BID_1"/>
    <property type="match status" value="1"/>
</dbReference>
<evidence type="ECO:0000313" key="5">
    <source>
        <dbReference type="Proteomes" id="UP001139125"/>
    </source>
</evidence>
<evidence type="ECO:0000259" key="3">
    <source>
        <dbReference type="PROSITE" id="PS51127"/>
    </source>
</evidence>
<keyword evidence="5" id="KW-1185">Reference proteome</keyword>
<reference evidence="4" key="1">
    <citation type="submission" date="2022-06" db="EMBL/GenBank/DDBJ databases">
        <title>Gracilimonas sp. CAU 1638 isolated from sea sediment.</title>
        <authorList>
            <person name="Kim W."/>
        </authorList>
    </citation>
    <scope>NUCLEOTIDE SEQUENCE</scope>
    <source>
        <strain evidence="4">CAU 1638</strain>
    </source>
</reference>
<dbReference type="SUPFAM" id="SSF49373">
    <property type="entry name" value="Invasin/intimin cell-adhesion fragments"/>
    <property type="match status" value="1"/>
</dbReference>
<dbReference type="InterPro" id="IPR018765">
    <property type="entry name" value="DUF2341"/>
</dbReference>
<dbReference type="Pfam" id="PF09134">
    <property type="entry name" value="Invasin_D3"/>
    <property type="match status" value="1"/>
</dbReference>
<dbReference type="RefSeq" id="WP_255131821.1">
    <property type="nucleotide sequence ID" value="NZ_JANDBC010000001.1"/>
</dbReference>
<dbReference type="InterPro" id="IPR015217">
    <property type="entry name" value="Invasin_dom_3"/>
</dbReference>